<dbReference type="Gene3D" id="3.30.497.10">
    <property type="entry name" value="Antithrombin, subunit I, domain 2"/>
    <property type="match status" value="1"/>
</dbReference>
<reference evidence="10 11" key="1">
    <citation type="submission" date="2019-09" db="EMBL/GenBank/DDBJ databases">
        <title>Bird 10,000 Genomes (B10K) Project - Family phase.</title>
        <authorList>
            <person name="Zhang G."/>
        </authorList>
    </citation>
    <scope>NUCLEOTIDE SEQUENCE [LARGE SCALE GENOMIC DNA]</scope>
    <source>
        <strain evidence="10">B10K-DU-001-35</strain>
        <tissue evidence="10">Muscle</tissue>
    </source>
</reference>
<gene>
    <name evidence="10" type="primary">Serpina1_0</name>
    <name evidence="10" type="ORF">LEPASP_R01573</name>
</gene>
<evidence type="ECO:0000256" key="2">
    <source>
        <dbReference type="ARBA" id="ARBA00022690"/>
    </source>
</evidence>
<evidence type="ECO:0000256" key="4">
    <source>
        <dbReference type="ARBA" id="ARBA00022900"/>
    </source>
</evidence>
<sequence length="435" mass="49355">SKTFCSLSMQYLRRMMKAVLPLCLLVAMLHLNVHSLTQTAHYPDQPEANDPQEQHSHEGDPLESCQRIVPSNTDFAFQFYRQAIAQEPGKNIFFSPVSISAALALLALGSRGTSQAQLLEGLAFNLTNIQKEEIHNGFHQLLLLLNRPGSQVQLSMGNTLFMDKHLKPMKTFLEDIKRLYRGKAVSSSFQNSTEAKKEINDYVKNKTHGNIKQILEDLDTNTLMVIVNYIYFKAYWENPFNIKGTHKDYFHVNAKTSVEVEMMIRDGFYKAYSDRKLSCQVVQIPYKGDVTALFILPNKGKMKQLEHALTKNTVSKWERSLQRWRMELHIPKLSISGTYDLKRILMNLGVTDVFSDRADLSGITGNPDVKVSKATHKALLKIHENGTEATAASSIDFLPHSAPPIVKFNHPFLLLIVDQYTKSILFMGKIVNPNE</sequence>
<organism evidence="10 11">
    <name type="scientific">Leptocoma aspasia</name>
    <dbReference type="NCBI Taxonomy" id="2585812"/>
    <lineage>
        <taxon>Eukaryota</taxon>
        <taxon>Metazoa</taxon>
        <taxon>Chordata</taxon>
        <taxon>Craniata</taxon>
        <taxon>Vertebrata</taxon>
        <taxon>Euteleostomi</taxon>
        <taxon>Archelosauria</taxon>
        <taxon>Archosauria</taxon>
        <taxon>Dinosauria</taxon>
        <taxon>Saurischia</taxon>
        <taxon>Theropoda</taxon>
        <taxon>Coelurosauria</taxon>
        <taxon>Aves</taxon>
        <taxon>Neognathae</taxon>
        <taxon>Neoaves</taxon>
        <taxon>Telluraves</taxon>
        <taxon>Australaves</taxon>
        <taxon>Passeriformes</taxon>
        <taxon>Passeroidea</taxon>
        <taxon>Nectariniidae</taxon>
        <taxon>Leptocoma</taxon>
    </lineage>
</organism>
<evidence type="ECO:0000256" key="3">
    <source>
        <dbReference type="ARBA" id="ARBA00022729"/>
    </source>
</evidence>
<accession>A0A7L0VLH5</accession>
<dbReference type="OrthoDB" id="671595at2759"/>
<comment type="caution">
    <text evidence="10">The sequence shown here is derived from an EMBL/GenBank/DDBJ whole genome shotgun (WGS) entry which is preliminary data.</text>
</comment>
<dbReference type="InterPro" id="IPR023796">
    <property type="entry name" value="Serpin_dom"/>
</dbReference>
<dbReference type="AlphaFoldDB" id="A0A7L0VLH5"/>
<dbReference type="PANTHER" id="PTHR11461">
    <property type="entry name" value="SERINE PROTEASE INHIBITOR, SERPIN"/>
    <property type="match status" value="1"/>
</dbReference>
<feature type="region of interest" description="Disordered" evidence="7">
    <location>
        <begin position="41"/>
        <end position="62"/>
    </location>
</feature>
<dbReference type="Gene3D" id="2.30.39.10">
    <property type="entry name" value="Alpha-1-antitrypsin, domain 1"/>
    <property type="match status" value="1"/>
</dbReference>
<dbReference type="PRINTS" id="PR00780">
    <property type="entry name" value="LEUSERPINII"/>
</dbReference>
<dbReference type="GO" id="GO:0004867">
    <property type="term" value="F:serine-type endopeptidase inhibitor activity"/>
    <property type="evidence" value="ECO:0007669"/>
    <property type="project" value="UniProtKB-KW"/>
</dbReference>
<dbReference type="InterPro" id="IPR000215">
    <property type="entry name" value="Serpin_fam"/>
</dbReference>
<dbReference type="InterPro" id="IPR036186">
    <property type="entry name" value="Serpin_sf"/>
</dbReference>
<keyword evidence="4" id="KW-0722">Serine protease inhibitor</keyword>
<evidence type="ECO:0000256" key="8">
    <source>
        <dbReference type="SAM" id="SignalP"/>
    </source>
</evidence>
<feature type="signal peptide" evidence="8">
    <location>
        <begin position="1"/>
        <end position="35"/>
    </location>
</feature>
<dbReference type="FunFam" id="2.10.310.10:FF:000001">
    <property type="entry name" value="Serpin family A member 1"/>
    <property type="match status" value="1"/>
</dbReference>
<dbReference type="PANTHER" id="PTHR11461:SF165">
    <property type="entry name" value="ALPHA-1-ANTITRYPSIN"/>
    <property type="match status" value="1"/>
</dbReference>
<dbReference type="Proteomes" id="UP000558164">
    <property type="component" value="Unassembled WGS sequence"/>
</dbReference>
<keyword evidence="3 8" id="KW-0732">Signal</keyword>
<proteinExistence type="inferred from homology"/>
<evidence type="ECO:0000313" key="11">
    <source>
        <dbReference type="Proteomes" id="UP000558164"/>
    </source>
</evidence>
<evidence type="ECO:0000313" key="10">
    <source>
        <dbReference type="EMBL" id="NXL79768.1"/>
    </source>
</evidence>
<comment type="similarity">
    <text evidence="1 6">Belongs to the serpin family.</text>
</comment>
<protein>
    <submittedName>
        <fullName evidence="10">A1AT protein</fullName>
    </submittedName>
</protein>
<feature type="chain" id="PRO_5029803985" evidence="8">
    <location>
        <begin position="36"/>
        <end position="435"/>
    </location>
</feature>
<evidence type="ECO:0000256" key="6">
    <source>
        <dbReference type="RuleBase" id="RU000411"/>
    </source>
</evidence>
<name>A0A7L0VLH5_9PASE</name>
<dbReference type="InterPro" id="IPR042178">
    <property type="entry name" value="Serpin_sf_1"/>
</dbReference>
<dbReference type="EMBL" id="VXAX01006476">
    <property type="protein sequence ID" value="NXL79768.1"/>
    <property type="molecule type" value="Genomic_DNA"/>
</dbReference>
<dbReference type="FunFam" id="3.30.497.10:FF:000001">
    <property type="entry name" value="Serine protease inhibitor"/>
    <property type="match status" value="1"/>
</dbReference>
<dbReference type="FunFam" id="2.30.39.10:FF:000002">
    <property type="entry name" value="Serpin family D member 1"/>
    <property type="match status" value="1"/>
</dbReference>
<dbReference type="InterPro" id="IPR042185">
    <property type="entry name" value="Serpin_sf_2"/>
</dbReference>
<evidence type="ECO:0000256" key="7">
    <source>
        <dbReference type="SAM" id="MobiDB-lite"/>
    </source>
</evidence>
<keyword evidence="2" id="KW-0646">Protease inhibitor</keyword>
<dbReference type="PROSITE" id="PS00284">
    <property type="entry name" value="SERPIN"/>
    <property type="match status" value="1"/>
</dbReference>
<keyword evidence="11" id="KW-1185">Reference proteome</keyword>
<dbReference type="GO" id="GO:0005615">
    <property type="term" value="C:extracellular space"/>
    <property type="evidence" value="ECO:0007669"/>
    <property type="project" value="InterPro"/>
</dbReference>
<feature type="domain" description="Serpin" evidence="9">
    <location>
        <begin position="77"/>
        <end position="433"/>
    </location>
</feature>
<dbReference type="InterPro" id="IPR023795">
    <property type="entry name" value="Serpin_CS"/>
</dbReference>
<evidence type="ECO:0000256" key="5">
    <source>
        <dbReference type="ARBA" id="ARBA00023180"/>
    </source>
</evidence>
<dbReference type="SMART" id="SM00093">
    <property type="entry name" value="SERPIN"/>
    <property type="match status" value="1"/>
</dbReference>
<feature type="non-terminal residue" evidence="10">
    <location>
        <position position="435"/>
    </location>
</feature>
<dbReference type="SUPFAM" id="SSF56574">
    <property type="entry name" value="Serpins"/>
    <property type="match status" value="1"/>
</dbReference>
<evidence type="ECO:0000259" key="9">
    <source>
        <dbReference type="SMART" id="SM00093"/>
    </source>
</evidence>
<keyword evidence="5" id="KW-0325">Glycoprotein</keyword>
<dbReference type="Gene3D" id="2.10.310.10">
    <property type="entry name" value="Serpins superfamily"/>
    <property type="match status" value="1"/>
</dbReference>
<evidence type="ECO:0000256" key="1">
    <source>
        <dbReference type="ARBA" id="ARBA00009500"/>
    </source>
</evidence>
<dbReference type="Pfam" id="PF00079">
    <property type="entry name" value="Serpin"/>
    <property type="match status" value="1"/>
</dbReference>
<feature type="non-terminal residue" evidence="10">
    <location>
        <position position="1"/>
    </location>
</feature>